<dbReference type="InterPro" id="IPR002131">
    <property type="entry name" value="Gphrmn_rcpt_fam"/>
</dbReference>
<feature type="transmembrane region" description="Helical" evidence="12">
    <location>
        <begin position="666"/>
        <end position="691"/>
    </location>
</feature>
<dbReference type="FunFam" id="1.20.1070.10:FF:000156">
    <property type="entry name" value="Lutropin-choriogonadotropic hormone receptor"/>
    <property type="match status" value="1"/>
</dbReference>
<comment type="caution">
    <text evidence="15">The sequence shown here is derived from an EMBL/GenBank/DDBJ whole genome shotgun (WGS) entry which is preliminary data.</text>
</comment>
<sequence>MITCSLQLWMLFFSLCTFVFCNRKGFYNFCVSKDKFMPITLDCDGRAFQTGNIEQFNQVEHHPITKLILRNVGQNISIVPRKLMNSLKELIITNHTITHLRPKDVKNFSKLKYFELIKGPLMFLEKDVFKAMTNLEKLNLEENRLSEINGLRGLQNLEHLKLSSNLFTKIPNISLLKKLHTLDISSNTLRQLEKIVLSSPHVSLKNLLLKNCSISEISDLMFKDFPQLERVDLQFNMLNNIPTSIRFLQNLYYLDLSNNRITKISNNSFHNNAHLEHLSIESNVIEVMETYSLVPLINLKILSISNTKESISLPILPQNTRMTDLQVVGCELTFIPHDLCQKLPSLEKIRLHHNKIINISFVGKCTNLTTLDATRNRIKILDEKSFVNLTELLDLVLRRNLIETIDKKIFSNLRNLELLNLAENKITYIHPKAFINLAKLKKLYLEKNSLKSLSWEGLQSLSTLVASGNENLLTFPGPEKFPKLEKIKVPYVYHCCEYIKENESRIRPYFENLKNLDVAESFTYEDSDHESSLQFNHAPKNESLNDKYPEYNYRNNGEQFIPSNQFKPLIYCSPQPDVFHPCTDLLSWWALRCGSWTVFLLALLGNCAVLTVNIFGRSRMDVPRFLICNLAAADLCMGVYLGFLAVEDAFTLGEFKRYGISWQQSIACSTAGFLAVFSSELSVFTLAVITLERLYAITHAVHLNKRLSLRRATYIMVIGWIIAVIIGSLPLFGISDYRTFAVCLPFDVSDYKSKAYVCSILVLNCSAFFVILASYTKMYYSIRGSPAWNSSDSRVAKRMALLVFTDFLCWAPISFISLSATFRLNFITLEQAKILTIFVLPLNSCANPFLYAIFTKQFGKDCVQLCRRIEESSLSRSLSRLNQRHLSSSMDSKSLRRLTSASSSIRTRNPTDKSDKSTLSSQESQIKSKWLNFKSARRCWLRKFSRNKEEISLQMTRKVNNKFPLIVFQASPKSYRRTYDRHLQSENGSISYRFDVSL</sequence>
<dbReference type="PANTHER" id="PTHR24372">
    <property type="entry name" value="GLYCOPROTEIN HORMONE RECEPTOR"/>
    <property type="match status" value="1"/>
</dbReference>
<dbReference type="CDD" id="cd15136">
    <property type="entry name" value="7tmA_Glyco_hormone_R"/>
    <property type="match status" value="1"/>
</dbReference>
<evidence type="ECO:0000256" key="8">
    <source>
        <dbReference type="ARBA" id="ARBA00023136"/>
    </source>
</evidence>
<evidence type="ECO:0000256" key="11">
    <source>
        <dbReference type="SAM" id="MobiDB-lite"/>
    </source>
</evidence>
<evidence type="ECO:0000256" key="2">
    <source>
        <dbReference type="ARBA" id="ARBA00022475"/>
    </source>
</evidence>
<feature type="region of interest" description="Disordered" evidence="11">
    <location>
        <begin position="885"/>
        <end position="921"/>
    </location>
</feature>
<keyword evidence="2" id="KW-1003">Cell membrane</keyword>
<keyword evidence="9" id="KW-0675">Receptor</keyword>
<dbReference type="PROSITE" id="PS50262">
    <property type="entry name" value="G_PROTEIN_RECEP_F1_2"/>
    <property type="match status" value="1"/>
</dbReference>
<evidence type="ECO:0000256" key="4">
    <source>
        <dbReference type="ARBA" id="ARBA00022692"/>
    </source>
</evidence>
<dbReference type="InterPro" id="IPR000276">
    <property type="entry name" value="GPCR_Rhodpsn"/>
</dbReference>
<dbReference type="Proteomes" id="UP000549394">
    <property type="component" value="Unassembled WGS sequence"/>
</dbReference>
<evidence type="ECO:0000256" key="1">
    <source>
        <dbReference type="ARBA" id="ARBA00004651"/>
    </source>
</evidence>
<keyword evidence="13" id="KW-0732">Signal</keyword>
<keyword evidence="6 12" id="KW-1133">Transmembrane helix</keyword>
<evidence type="ECO:0000259" key="14">
    <source>
        <dbReference type="PROSITE" id="PS50262"/>
    </source>
</evidence>
<organism evidence="15 16">
    <name type="scientific">Dimorphilus gyrociliatus</name>
    <dbReference type="NCBI Taxonomy" id="2664684"/>
    <lineage>
        <taxon>Eukaryota</taxon>
        <taxon>Metazoa</taxon>
        <taxon>Spiralia</taxon>
        <taxon>Lophotrochozoa</taxon>
        <taxon>Annelida</taxon>
        <taxon>Polychaeta</taxon>
        <taxon>Polychaeta incertae sedis</taxon>
        <taxon>Dinophilidae</taxon>
        <taxon>Dimorphilus</taxon>
    </lineage>
</organism>
<evidence type="ECO:0000313" key="16">
    <source>
        <dbReference type="Proteomes" id="UP000549394"/>
    </source>
</evidence>
<accession>A0A7I8V6F4</accession>
<feature type="signal peptide" evidence="13">
    <location>
        <begin position="1"/>
        <end position="21"/>
    </location>
</feature>
<dbReference type="InterPro" id="IPR017452">
    <property type="entry name" value="GPCR_Rhodpsn_7TM"/>
</dbReference>
<comment type="subcellular location">
    <subcellularLocation>
        <location evidence="1">Cell membrane</location>
        <topology evidence="1">Multi-pass membrane protein</topology>
    </subcellularLocation>
</comment>
<keyword evidence="10" id="KW-0807">Transducer</keyword>
<dbReference type="Pfam" id="PF00001">
    <property type="entry name" value="7tm_1"/>
    <property type="match status" value="1"/>
</dbReference>
<protein>
    <submittedName>
        <fullName evidence="15">DgyrCDS1045</fullName>
    </submittedName>
</protein>
<dbReference type="GO" id="GO:0008528">
    <property type="term" value="F:G protein-coupled peptide receptor activity"/>
    <property type="evidence" value="ECO:0007669"/>
    <property type="project" value="TreeGrafter"/>
</dbReference>
<dbReference type="SMART" id="SM00365">
    <property type="entry name" value="LRR_SD22"/>
    <property type="match status" value="7"/>
</dbReference>
<evidence type="ECO:0000256" key="6">
    <source>
        <dbReference type="ARBA" id="ARBA00022989"/>
    </source>
</evidence>
<dbReference type="InterPro" id="IPR001611">
    <property type="entry name" value="Leu-rich_rpt"/>
</dbReference>
<name>A0A7I8V6F4_9ANNE</name>
<dbReference type="GO" id="GO:0016500">
    <property type="term" value="F:protein-hormone receptor activity"/>
    <property type="evidence" value="ECO:0007669"/>
    <property type="project" value="InterPro"/>
</dbReference>
<dbReference type="OrthoDB" id="1883493at2759"/>
<evidence type="ECO:0000256" key="12">
    <source>
        <dbReference type="SAM" id="Phobius"/>
    </source>
</evidence>
<evidence type="ECO:0000256" key="13">
    <source>
        <dbReference type="SAM" id="SignalP"/>
    </source>
</evidence>
<dbReference type="GO" id="GO:0005886">
    <property type="term" value="C:plasma membrane"/>
    <property type="evidence" value="ECO:0007669"/>
    <property type="project" value="UniProtKB-SubCell"/>
</dbReference>
<dbReference type="PRINTS" id="PR00237">
    <property type="entry name" value="GPCRRHODOPSN"/>
</dbReference>
<dbReference type="GO" id="GO:0007189">
    <property type="term" value="P:adenylate cyclase-activating G protein-coupled receptor signaling pathway"/>
    <property type="evidence" value="ECO:0007669"/>
    <property type="project" value="TreeGrafter"/>
</dbReference>
<feature type="transmembrane region" description="Helical" evidence="12">
    <location>
        <begin position="712"/>
        <end position="734"/>
    </location>
</feature>
<dbReference type="Gene3D" id="3.80.10.10">
    <property type="entry name" value="Ribonuclease Inhibitor"/>
    <property type="match status" value="2"/>
</dbReference>
<keyword evidence="5" id="KW-0677">Repeat</keyword>
<reference evidence="15 16" key="1">
    <citation type="submission" date="2020-08" db="EMBL/GenBank/DDBJ databases">
        <authorList>
            <person name="Hejnol A."/>
        </authorList>
    </citation>
    <scope>NUCLEOTIDE SEQUENCE [LARGE SCALE GENOMIC DNA]</scope>
</reference>
<dbReference type="EMBL" id="CAJFCJ010000002">
    <property type="protein sequence ID" value="CAD5111766.1"/>
    <property type="molecule type" value="Genomic_DNA"/>
</dbReference>
<feature type="transmembrane region" description="Helical" evidence="12">
    <location>
        <begin position="834"/>
        <end position="854"/>
    </location>
</feature>
<keyword evidence="16" id="KW-1185">Reference proteome</keyword>
<evidence type="ECO:0000256" key="7">
    <source>
        <dbReference type="ARBA" id="ARBA00023040"/>
    </source>
</evidence>
<feature type="domain" description="G-protein coupled receptors family 1 profile" evidence="14">
    <location>
        <begin position="605"/>
        <end position="851"/>
    </location>
</feature>
<proteinExistence type="predicted"/>
<evidence type="ECO:0000256" key="9">
    <source>
        <dbReference type="ARBA" id="ARBA00023170"/>
    </source>
</evidence>
<evidence type="ECO:0000313" key="15">
    <source>
        <dbReference type="EMBL" id="CAD5111766.1"/>
    </source>
</evidence>
<dbReference type="Pfam" id="PF13855">
    <property type="entry name" value="LRR_8"/>
    <property type="match status" value="3"/>
</dbReference>
<dbReference type="PRINTS" id="PR00373">
    <property type="entry name" value="GLYCHORMONER"/>
</dbReference>
<dbReference type="InterPro" id="IPR032675">
    <property type="entry name" value="LRR_dom_sf"/>
</dbReference>
<keyword evidence="3" id="KW-0433">Leucine-rich repeat</keyword>
<feature type="compositionally biased region" description="Polar residues" evidence="11">
    <location>
        <begin position="897"/>
        <end position="908"/>
    </location>
</feature>
<feature type="chain" id="PRO_5029585751" evidence="13">
    <location>
        <begin position="22"/>
        <end position="998"/>
    </location>
</feature>
<dbReference type="PANTHER" id="PTHR24372:SF82">
    <property type="entry name" value="RICKETS"/>
    <property type="match status" value="1"/>
</dbReference>
<dbReference type="SUPFAM" id="SSF81321">
    <property type="entry name" value="Family A G protein-coupled receptor-like"/>
    <property type="match status" value="1"/>
</dbReference>
<dbReference type="InterPro" id="IPR003591">
    <property type="entry name" value="Leu-rich_rpt_typical-subtyp"/>
</dbReference>
<dbReference type="GO" id="GO:0009755">
    <property type="term" value="P:hormone-mediated signaling pathway"/>
    <property type="evidence" value="ECO:0007669"/>
    <property type="project" value="TreeGrafter"/>
</dbReference>
<dbReference type="Gene3D" id="1.20.1070.10">
    <property type="entry name" value="Rhodopsin 7-helix transmembrane proteins"/>
    <property type="match status" value="1"/>
</dbReference>
<keyword evidence="7" id="KW-0297">G-protein coupled receptor</keyword>
<dbReference type="PROSITE" id="PS51450">
    <property type="entry name" value="LRR"/>
    <property type="match status" value="4"/>
</dbReference>
<gene>
    <name evidence="15" type="ORF">DGYR_LOCUS1004</name>
</gene>
<dbReference type="SMART" id="SM00369">
    <property type="entry name" value="LRR_TYP"/>
    <property type="match status" value="10"/>
</dbReference>
<feature type="transmembrane region" description="Helical" evidence="12">
    <location>
        <begin position="596"/>
        <end position="615"/>
    </location>
</feature>
<feature type="transmembrane region" description="Helical" evidence="12">
    <location>
        <begin position="754"/>
        <end position="775"/>
    </location>
</feature>
<feature type="transmembrane region" description="Helical" evidence="12">
    <location>
        <begin position="627"/>
        <end position="646"/>
    </location>
</feature>
<evidence type="ECO:0000256" key="5">
    <source>
        <dbReference type="ARBA" id="ARBA00022737"/>
    </source>
</evidence>
<keyword evidence="8 12" id="KW-0472">Membrane</keyword>
<dbReference type="SUPFAM" id="SSF52058">
    <property type="entry name" value="L domain-like"/>
    <property type="match status" value="1"/>
</dbReference>
<keyword evidence="4 12" id="KW-0812">Transmembrane</keyword>
<evidence type="ECO:0000256" key="10">
    <source>
        <dbReference type="ARBA" id="ARBA00023224"/>
    </source>
</evidence>
<evidence type="ECO:0000256" key="3">
    <source>
        <dbReference type="ARBA" id="ARBA00022614"/>
    </source>
</evidence>
<dbReference type="AlphaFoldDB" id="A0A7I8V6F4"/>
<feature type="transmembrane region" description="Helical" evidence="12">
    <location>
        <begin position="799"/>
        <end position="822"/>
    </location>
</feature>